<dbReference type="InterPro" id="IPR002372">
    <property type="entry name" value="PQQ_rpt_dom"/>
</dbReference>
<accession>A0A2L0EUK1</accession>
<dbReference type="InterPro" id="IPR018391">
    <property type="entry name" value="PQQ_b-propeller_rpt"/>
</dbReference>
<dbReference type="SMART" id="SM00564">
    <property type="entry name" value="PQQ"/>
    <property type="match status" value="3"/>
</dbReference>
<dbReference type="Proteomes" id="UP000238348">
    <property type="component" value="Chromosome"/>
</dbReference>
<keyword evidence="2" id="KW-0472">Membrane</keyword>
<evidence type="ECO:0000313" key="5">
    <source>
        <dbReference type="Proteomes" id="UP000238348"/>
    </source>
</evidence>
<dbReference type="InterPro" id="IPR015943">
    <property type="entry name" value="WD40/YVTN_repeat-like_dom_sf"/>
</dbReference>
<keyword evidence="2" id="KW-0812">Transmembrane</keyword>
<feature type="compositionally biased region" description="Low complexity" evidence="1">
    <location>
        <begin position="90"/>
        <end position="105"/>
    </location>
</feature>
<evidence type="ECO:0000259" key="3">
    <source>
        <dbReference type="Pfam" id="PF13360"/>
    </source>
</evidence>
<feature type="transmembrane region" description="Helical" evidence="2">
    <location>
        <begin position="54"/>
        <end position="73"/>
    </location>
</feature>
<dbReference type="RefSeq" id="WP_234023880.1">
    <property type="nucleotide sequence ID" value="NZ_CP012673.1"/>
</dbReference>
<evidence type="ECO:0000256" key="2">
    <source>
        <dbReference type="SAM" id="Phobius"/>
    </source>
</evidence>
<dbReference type="SUPFAM" id="SSF50998">
    <property type="entry name" value="Quinoprotein alcohol dehydrogenase-like"/>
    <property type="match status" value="1"/>
</dbReference>
<feature type="domain" description="Pyrrolo-quinoline quinone repeat" evidence="3">
    <location>
        <begin position="285"/>
        <end position="388"/>
    </location>
</feature>
<gene>
    <name evidence="4" type="ORF">SOCE26_044110</name>
</gene>
<evidence type="ECO:0000256" key="1">
    <source>
        <dbReference type="SAM" id="MobiDB-lite"/>
    </source>
</evidence>
<dbReference type="Gene3D" id="2.130.10.10">
    <property type="entry name" value="YVTN repeat-like/Quinoprotein amine dehydrogenase"/>
    <property type="match status" value="2"/>
</dbReference>
<name>A0A2L0EUK1_SORCE</name>
<dbReference type="InterPro" id="IPR011047">
    <property type="entry name" value="Quinoprotein_ADH-like_sf"/>
</dbReference>
<sequence>MRLCRSCGASLEAGDGGGTCPRCGADDPVATAAAPGPRAPDAAPAAGPPKAVKVALAAAMAVVGVGFAVMFVARVDPPQDPAPRSRRATARPGASARSEAGSLGPAGAPLATYLDALCFADANGDDVPDPVVWQDGETRGQVVAVDGRSGQGIWASQPFEKPDALACPDRTTVLAGGEEDPTLRALDARTGKERWAAKLPAVPDEVVRGDGCVTVLMKDGATAGIKLDGGEVADCPGAPPPAATAGRFWERKRNPQVVQVGDVEVALTAKTDGQPTLAAEGRRGTTSLWKQSLPARAPVSGGRPDLFLAGSGGAAVVLGVDGADASELRILALDPASGAIRYERAAGHLGGKVAAVKASGPYVYVVSGAALRAVDPATGDAVWRATAPPKAP</sequence>
<dbReference type="Pfam" id="PF13360">
    <property type="entry name" value="PQQ_2"/>
    <property type="match status" value="2"/>
</dbReference>
<dbReference type="AlphaFoldDB" id="A0A2L0EUK1"/>
<proteinExistence type="predicted"/>
<keyword evidence="2" id="KW-1133">Transmembrane helix</keyword>
<reference evidence="4 5" key="1">
    <citation type="submission" date="2015-09" db="EMBL/GenBank/DDBJ databases">
        <title>Sorangium comparison.</title>
        <authorList>
            <person name="Zaburannyi N."/>
            <person name="Bunk B."/>
            <person name="Overmann J."/>
            <person name="Mueller R."/>
        </authorList>
    </citation>
    <scope>NUCLEOTIDE SEQUENCE [LARGE SCALE GENOMIC DNA]</scope>
    <source>
        <strain evidence="4 5">So ce26</strain>
    </source>
</reference>
<protein>
    <submittedName>
        <fullName evidence="4">Quinonprotein</fullName>
    </submittedName>
</protein>
<dbReference type="PANTHER" id="PTHR34512">
    <property type="entry name" value="CELL SURFACE PROTEIN"/>
    <property type="match status" value="1"/>
</dbReference>
<feature type="region of interest" description="Disordered" evidence="1">
    <location>
        <begin position="76"/>
        <end position="105"/>
    </location>
</feature>
<evidence type="ECO:0000313" key="4">
    <source>
        <dbReference type="EMBL" id="AUX42971.1"/>
    </source>
</evidence>
<dbReference type="EMBL" id="CP012673">
    <property type="protein sequence ID" value="AUX42971.1"/>
    <property type="molecule type" value="Genomic_DNA"/>
</dbReference>
<organism evidence="4 5">
    <name type="scientific">Sorangium cellulosum</name>
    <name type="common">Polyangium cellulosum</name>
    <dbReference type="NCBI Taxonomy" id="56"/>
    <lineage>
        <taxon>Bacteria</taxon>
        <taxon>Pseudomonadati</taxon>
        <taxon>Myxococcota</taxon>
        <taxon>Polyangia</taxon>
        <taxon>Polyangiales</taxon>
        <taxon>Polyangiaceae</taxon>
        <taxon>Sorangium</taxon>
    </lineage>
</organism>
<feature type="domain" description="Pyrrolo-quinoline quinone repeat" evidence="3">
    <location>
        <begin position="139"/>
        <end position="230"/>
    </location>
</feature>
<dbReference type="PANTHER" id="PTHR34512:SF30">
    <property type="entry name" value="OUTER MEMBRANE PROTEIN ASSEMBLY FACTOR BAMB"/>
    <property type="match status" value="1"/>
</dbReference>